<dbReference type="Proteomes" id="UP000238338">
    <property type="component" value="Unassembled WGS sequence"/>
</dbReference>
<accession>A0A2S8SC33</accession>
<name>A0A2S8SC33_9RHOB</name>
<dbReference type="PROSITE" id="PS51257">
    <property type="entry name" value="PROKAR_LIPOPROTEIN"/>
    <property type="match status" value="1"/>
</dbReference>
<dbReference type="AlphaFoldDB" id="A0A2S8SC33"/>
<evidence type="ECO:0000313" key="1">
    <source>
        <dbReference type="EMBL" id="PQV58323.1"/>
    </source>
</evidence>
<organism evidence="1 2">
    <name type="scientific">Albidovulum denitrificans</name>
    <dbReference type="NCBI Taxonomy" id="404881"/>
    <lineage>
        <taxon>Bacteria</taxon>
        <taxon>Pseudomonadati</taxon>
        <taxon>Pseudomonadota</taxon>
        <taxon>Alphaproteobacteria</taxon>
        <taxon>Rhodobacterales</taxon>
        <taxon>Paracoccaceae</taxon>
        <taxon>Albidovulum</taxon>
    </lineage>
</organism>
<evidence type="ECO:0008006" key="3">
    <source>
        <dbReference type="Google" id="ProtNLM"/>
    </source>
</evidence>
<evidence type="ECO:0000313" key="2">
    <source>
        <dbReference type="Proteomes" id="UP000238338"/>
    </source>
</evidence>
<gene>
    <name evidence="1" type="ORF">LX70_00134</name>
</gene>
<protein>
    <recommendedName>
        <fullName evidence="3">Lipoprotein</fullName>
    </recommendedName>
</protein>
<sequence>MRTPIAALLVATIAVTGCARVRDSKLNPFNWFGKSKSEQVQVVEAVPGDPRPLVQQVTALEVARQPGGAIIHATGLPPTQGWWEAALLPVNDGVADNGTLTYRFVVSQPPEARRVSTPQSRELTAAVFLSDIRLQDVSRIVVEGATNSRSVAR</sequence>
<reference evidence="1 2" key="1">
    <citation type="submission" date="2018-02" db="EMBL/GenBank/DDBJ databases">
        <title>Genomic Encyclopedia of Archaeal and Bacterial Type Strains, Phase II (KMG-II): from individual species to whole genera.</title>
        <authorList>
            <person name="Goeker M."/>
        </authorList>
    </citation>
    <scope>NUCLEOTIDE SEQUENCE [LARGE SCALE GENOMIC DNA]</scope>
    <source>
        <strain evidence="1 2">DSM 18921</strain>
    </source>
</reference>
<dbReference type="OrthoDB" id="7773807at2"/>
<comment type="caution">
    <text evidence="1">The sequence shown here is derived from an EMBL/GenBank/DDBJ whole genome shotgun (WGS) entry which is preliminary data.</text>
</comment>
<dbReference type="RefSeq" id="WP_105512617.1">
    <property type="nucleotide sequence ID" value="NZ_PVEP01000001.1"/>
</dbReference>
<keyword evidence="2" id="KW-1185">Reference proteome</keyword>
<dbReference type="EMBL" id="PVEP01000001">
    <property type="protein sequence ID" value="PQV58323.1"/>
    <property type="molecule type" value="Genomic_DNA"/>
</dbReference>
<proteinExistence type="predicted"/>